<evidence type="ECO:0000256" key="5">
    <source>
        <dbReference type="ARBA" id="ARBA00023136"/>
    </source>
</evidence>
<organism evidence="7 8">
    <name type="scientific">Thiosulfativibrio zosterae</name>
    <dbReference type="NCBI Taxonomy" id="2675053"/>
    <lineage>
        <taxon>Bacteria</taxon>
        <taxon>Pseudomonadati</taxon>
        <taxon>Pseudomonadota</taxon>
        <taxon>Gammaproteobacteria</taxon>
        <taxon>Thiotrichales</taxon>
        <taxon>Piscirickettsiaceae</taxon>
        <taxon>Thiosulfativibrio</taxon>
    </lineage>
</organism>
<keyword evidence="5 6" id="KW-0472">Membrane</keyword>
<keyword evidence="8" id="KW-1185">Reference proteome</keyword>
<dbReference type="InterPro" id="IPR050833">
    <property type="entry name" value="Poly_Biosynth_Transport"/>
</dbReference>
<evidence type="ECO:0000256" key="1">
    <source>
        <dbReference type="ARBA" id="ARBA00004651"/>
    </source>
</evidence>
<gene>
    <name evidence="7" type="ORF">THMIRHAT_22330</name>
</gene>
<evidence type="ECO:0000256" key="3">
    <source>
        <dbReference type="ARBA" id="ARBA00022692"/>
    </source>
</evidence>
<evidence type="ECO:0000313" key="7">
    <source>
        <dbReference type="EMBL" id="BBP44487.1"/>
    </source>
</evidence>
<protein>
    <recommendedName>
        <fullName evidence="9">Polysaccharide biosynthesis protein C-terminal domain-containing protein</fullName>
    </recommendedName>
</protein>
<evidence type="ECO:0000256" key="4">
    <source>
        <dbReference type="ARBA" id="ARBA00022989"/>
    </source>
</evidence>
<dbReference type="AlphaFoldDB" id="A0A6F8PR32"/>
<dbReference type="EMBL" id="AP021888">
    <property type="protein sequence ID" value="BBP44487.1"/>
    <property type="molecule type" value="Genomic_DNA"/>
</dbReference>
<feature type="transmembrane region" description="Helical" evidence="6">
    <location>
        <begin position="62"/>
        <end position="82"/>
    </location>
</feature>
<feature type="transmembrane region" description="Helical" evidence="6">
    <location>
        <begin position="94"/>
        <end position="114"/>
    </location>
</feature>
<sequence length="185" mass="20469">MILAAVILSPIAVGAIRIGQNIAQLINVILLAAENYIPRTAAKIYKAGGINKLKVYLVKSTLYLFAPALALIPLTLLYSDFIIDLVYGNEFTEFSFVLVWFAFMTTSLVLMTGLRTYLRVLEQTKPWFLGYLISSLFSLVFAYPLEITFGLNGALFGMTAAQLILILSALIYAKKLGLFNENLQA</sequence>
<keyword evidence="2" id="KW-1003">Cell membrane</keyword>
<comment type="subcellular location">
    <subcellularLocation>
        <location evidence="1">Cell membrane</location>
        <topology evidence="1">Multi-pass membrane protein</topology>
    </subcellularLocation>
</comment>
<reference evidence="8" key="1">
    <citation type="submission" date="2019-11" db="EMBL/GenBank/DDBJ databases">
        <title>Isolation and characterization of two novel species in the genus Thiomicrorhabdus.</title>
        <authorList>
            <person name="Mochizuki J."/>
            <person name="Kojima H."/>
            <person name="Fukui M."/>
        </authorList>
    </citation>
    <scope>NUCLEOTIDE SEQUENCE [LARGE SCALE GENOMIC DNA]</scope>
    <source>
        <strain evidence="8">AkT22</strain>
    </source>
</reference>
<feature type="transmembrane region" description="Helical" evidence="6">
    <location>
        <begin position="126"/>
        <end position="145"/>
    </location>
</feature>
<evidence type="ECO:0000313" key="8">
    <source>
        <dbReference type="Proteomes" id="UP000501466"/>
    </source>
</evidence>
<keyword evidence="4 6" id="KW-1133">Transmembrane helix</keyword>
<name>A0A6F8PR32_9GAMM</name>
<proteinExistence type="predicted"/>
<evidence type="ECO:0008006" key="9">
    <source>
        <dbReference type="Google" id="ProtNLM"/>
    </source>
</evidence>
<dbReference type="PANTHER" id="PTHR30250">
    <property type="entry name" value="PST FAMILY PREDICTED COLANIC ACID TRANSPORTER"/>
    <property type="match status" value="1"/>
</dbReference>
<keyword evidence="3 6" id="KW-0812">Transmembrane</keyword>
<accession>A0A6F8PR32</accession>
<evidence type="ECO:0000256" key="2">
    <source>
        <dbReference type="ARBA" id="ARBA00022475"/>
    </source>
</evidence>
<dbReference type="GO" id="GO:0005886">
    <property type="term" value="C:plasma membrane"/>
    <property type="evidence" value="ECO:0007669"/>
    <property type="project" value="UniProtKB-SubCell"/>
</dbReference>
<feature type="transmembrane region" description="Helical" evidence="6">
    <location>
        <begin position="151"/>
        <end position="173"/>
    </location>
</feature>
<dbReference type="Proteomes" id="UP000501466">
    <property type="component" value="Chromosome"/>
</dbReference>
<dbReference type="PANTHER" id="PTHR30250:SF11">
    <property type="entry name" value="O-ANTIGEN TRANSPORTER-RELATED"/>
    <property type="match status" value="1"/>
</dbReference>
<dbReference type="KEGG" id="tzo:THMIRHAT_22330"/>
<evidence type="ECO:0000256" key="6">
    <source>
        <dbReference type="SAM" id="Phobius"/>
    </source>
</evidence>